<organism evidence="1 2">
    <name type="scientific">Corynebacterium uterequi</name>
    <dbReference type="NCBI Taxonomy" id="1072256"/>
    <lineage>
        <taxon>Bacteria</taxon>
        <taxon>Bacillati</taxon>
        <taxon>Actinomycetota</taxon>
        <taxon>Actinomycetes</taxon>
        <taxon>Mycobacteriales</taxon>
        <taxon>Corynebacteriaceae</taxon>
        <taxon>Corynebacterium</taxon>
    </lineage>
</organism>
<dbReference type="KEGG" id="cut:CUTER_08550"/>
<dbReference type="STRING" id="1072256.CUTER_08550"/>
<name>A0A0G3HKR9_9CORY</name>
<reference evidence="2" key="2">
    <citation type="submission" date="2015-05" db="EMBL/GenBank/DDBJ databases">
        <title>Complete genome sequence of Corynebacterium uterequi DSM 45634, isolated from the uterus of a maiden mare.</title>
        <authorList>
            <person name="Ruckert C."/>
            <person name="Albersmeier A."/>
            <person name="Winkler A."/>
            <person name="Tauch A."/>
        </authorList>
    </citation>
    <scope>NUCLEOTIDE SEQUENCE [LARGE SCALE GENOMIC DNA]</scope>
    <source>
        <strain evidence="2">DSM 45634</strain>
    </source>
</reference>
<evidence type="ECO:0000313" key="2">
    <source>
        <dbReference type="Proteomes" id="UP000035548"/>
    </source>
</evidence>
<dbReference type="Proteomes" id="UP000035548">
    <property type="component" value="Chromosome"/>
</dbReference>
<sequence length="71" mass="7682">MRRHTEHHGVSAGGLDDRVPAVDIRRYLNERAGGECLTCLHGRVLGGGVVNNSVSHVNFLLLALLVVPAWV</sequence>
<reference evidence="1 2" key="1">
    <citation type="journal article" date="2015" name="Genome Announc.">
        <title>Virulence Factor Genes Detected in the Complete Genome Sequence of Corynebacterium uterequi DSM 45634, Isolated from the Uterus of a Maiden Mare.</title>
        <authorList>
            <person name="Ruckert C."/>
            <person name="Kriete M."/>
            <person name="Jaenicke S."/>
            <person name="Winkler A."/>
            <person name="Tauch A."/>
        </authorList>
    </citation>
    <scope>NUCLEOTIDE SEQUENCE [LARGE SCALE GENOMIC DNA]</scope>
    <source>
        <strain evidence="1 2">DSM 45634</strain>
    </source>
</reference>
<protein>
    <submittedName>
        <fullName evidence="1">Uncharacterized protein</fullName>
    </submittedName>
</protein>
<dbReference type="AlphaFoldDB" id="A0A0G3HKR9"/>
<evidence type="ECO:0000313" key="1">
    <source>
        <dbReference type="EMBL" id="AKK11692.1"/>
    </source>
</evidence>
<accession>A0A0G3HKR9</accession>
<dbReference type="EMBL" id="CP011546">
    <property type="protein sequence ID" value="AKK11692.1"/>
    <property type="molecule type" value="Genomic_DNA"/>
</dbReference>
<keyword evidence="2" id="KW-1185">Reference proteome</keyword>
<dbReference type="PATRIC" id="fig|1072256.5.peg.1686"/>
<gene>
    <name evidence="1" type="ORF">CUTER_08550</name>
</gene>
<proteinExistence type="predicted"/>